<reference evidence="5 6" key="2">
    <citation type="submission" date="2019-09" db="EMBL/GenBank/DDBJ databases">
        <authorList>
            <person name="Jin C."/>
        </authorList>
    </citation>
    <scope>NUCLEOTIDE SEQUENCE [LARGE SCALE GENOMIC DNA]</scope>
    <source>
        <strain evidence="5 6">BN140041</strain>
    </source>
</reference>
<dbReference type="InterPro" id="IPR029046">
    <property type="entry name" value="LolA/LolB/LppX"/>
</dbReference>
<comment type="similarity">
    <text evidence="2">Belongs to the LppX/LprAFG lipoprotein family.</text>
</comment>
<organism evidence="5 6">
    <name type="scientific">Nocardioides antri</name>
    <dbReference type="NCBI Taxonomy" id="2607659"/>
    <lineage>
        <taxon>Bacteria</taxon>
        <taxon>Bacillati</taxon>
        <taxon>Actinomycetota</taxon>
        <taxon>Actinomycetes</taxon>
        <taxon>Propionibacteriales</taxon>
        <taxon>Nocardioidaceae</taxon>
        <taxon>Nocardioides</taxon>
    </lineage>
</organism>
<evidence type="ECO:0000313" key="6">
    <source>
        <dbReference type="Proteomes" id="UP000324351"/>
    </source>
</evidence>
<keyword evidence="3" id="KW-0472">Membrane</keyword>
<dbReference type="AlphaFoldDB" id="A0A5B1M163"/>
<evidence type="ECO:0000256" key="1">
    <source>
        <dbReference type="ARBA" id="ARBA00004196"/>
    </source>
</evidence>
<dbReference type="Proteomes" id="UP000324351">
    <property type="component" value="Unassembled WGS sequence"/>
</dbReference>
<comment type="subcellular location">
    <subcellularLocation>
        <location evidence="1">Cell envelope</location>
    </subcellularLocation>
</comment>
<dbReference type="SUPFAM" id="SSF89392">
    <property type="entry name" value="Prokaryotic lipoproteins and lipoprotein localization factors"/>
    <property type="match status" value="1"/>
</dbReference>
<dbReference type="PROSITE" id="PS00018">
    <property type="entry name" value="EF_HAND_1"/>
    <property type="match status" value="1"/>
</dbReference>
<dbReference type="RefSeq" id="WP_149750988.1">
    <property type="nucleotide sequence ID" value="NZ_VUJW01000008.1"/>
</dbReference>
<dbReference type="Gene3D" id="2.50.20.20">
    <property type="match status" value="1"/>
</dbReference>
<feature type="region of interest" description="Disordered" evidence="4">
    <location>
        <begin position="41"/>
        <end position="60"/>
    </location>
</feature>
<keyword evidence="3" id="KW-1003">Cell membrane</keyword>
<dbReference type="GO" id="GO:0030313">
    <property type="term" value="C:cell envelope"/>
    <property type="evidence" value="ECO:0007669"/>
    <property type="project" value="UniProtKB-SubCell"/>
</dbReference>
<name>A0A5B1M163_9ACTN</name>
<sequence>MTLRDGSSLASSATASLLRRMAAGALMGGLAITSLAGCSGGDDPVTENTELDDDGDGEVTPEEVMAGAKEKLDATSGVTIRLSTDDEPDEGDYLASAEGTLIADPPAFEGDVAGRVMGAEASDIAVVSVGGNLYVEVPVLGWQIYEPGDFCAPDPAALLDPDTGVSPVLTATEGLEEGESELGGDDNEETLTPFTGTVPGDTVRNILPCAEGDEFDAKYRVDADGFLTEAEITGEFFPGMAAITYVIAVEEYDVEQEISAPE</sequence>
<proteinExistence type="inferred from homology"/>
<evidence type="ECO:0000256" key="3">
    <source>
        <dbReference type="ARBA" id="ARBA00022475"/>
    </source>
</evidence>
<evidence type="ECO:0000256" key="4">
    <source>
        <dbReference type="SAM" id="MobiDB-lite"/>
    </source>
</evidence>
<dbReference type="Pfam" id="PF07161">
    <property type="entry name" value="LppX_LprAFG"/>
    <property type="match status" value="1"/>
</dbReference>
<dbReference type="InterPro" id="IPR009830">
    <property type="entry name" value="LppX/LprAFG"/>
</dbReference>
<reference evidence="5 6" key="1">
    <citation type="submission" date="2019-09" db="EMBL/GenBank/DDBJ databases">
        <title>Nocardioides panacisoli sp. nov., isolated from the soil of a ginseng field.</title>
        <authorList>
            <person name="Cho C."/>
        </authorList>
    </citation>
    <scope>NUCLEOTIDE SEQUENCE [LARGE SCALE GENOMIC DNA]</scope>
    <source>
        <strain evidence="5 6">BN140041</strain>
    </source>
</reference>
<protein>
    <submittedName>
        <fullName evidence="5">LppX_LprAFG lipoprotein</fullName>
    </submittedName>
</protein>
<keyword evidence="6" id="KW-1185">Reference proteome</keyword>
<accession>A0A5B1M163</accession>
<gene>
    <name evidence="5" type="ORF">F0U47_13440</name>
</gene>
<evidence type="ECO:0000256" key="2">
    <source>
        <dbReference type="ARBA" id="ARBA00009194"/>
    </source>
</evidence>
<dbReference type="EMBL" id="VUJW01000008">
    <property type="protein sequence ID" value="KAA1426406.1"/>
    <property type="molecule type" value="Genomic_DNA"/>
</dbReference>
<comment type="caution">
    <text evidence="5">The sequence shown here is derived from an EMBL/GenBank/DDBJ whole genome shotgun (WGS) entry which is preliminary data.</text>
</comment>
<dbReference type="InterPro" id="IPR018247">
    <property type="entry name" value="EF_Hand_1_Ca_BS"/>
</dbReference>
<feature type="compositionally biased region" description="Acidic residues" evidence="4">
    <location>
        <begin position="49"/>
        <end position="60"/>
    </location>
</feature>
<keyword evidence="5" id="KW-0449">Lipoprotein</keyword>
<evidence type="ECO:0000313" key="5">
    <source>
        <dbReference type="EMBL" id="KAA1426406.1"/>
    </source>
</evidence>